<sequence length="772" mass="82570">MRVGAGYPFRQLAKAFTTASSHEDDETRRRAEERVRRWERVLTGMADGTVTVGSRTPVAGLPAWVTPEVVRGGFATGEAAAGGPLLPHEVETCRRAGVPADRYALFRHHLTDAGLAELYALLDGGAYEVAVPEEAALLTVAWLLRAGDRPAALTLLEEIHPFADRLRFTPRPTIGSAPGSVSASDDAPASGGAPAFDGAAASDGAIASGGAPASGGEVVHRETVGEVRAALDGRRPNDAVAVMNEALTVWNPFADELLTHWLETVESGRVAATEPDGWRERGAGLLARYRELATVHTLCTKHRRPKENLAILRTALEEAVAGRELDPRLRGLLRHAVDSMVRRRGVPGSARHIALRTAQAVNASRPATHVLAQLLVARLADLPPDAGLPSVDAVVRPVTEEESRTGAPAGAEVPDALRRIVERALSAPIATLVERGIVTSAEVLAELVPQLVAATTAEAYEDTALGALMAATYRAFRNRRSLLLLNLERQVRLEELPWVGAVTPYRSATRGGGSARTALVRLGELALQGFPGTILPNPLIRELSTLSRQASLDVPFTEELAADIFMGAFSPKFPRAARLAADLLEGTLYDRYYGIDYAAVRGLPEPDRFAAVCRARAGDLAGGSWVAANGTVIEQAQILTTHNLAALIHPIGVDPAGGWADLARRAFTTVCRCIAQVEGNRRSLGVIKDAAYAWRQVVFFLSLCGLEDQITVIAGIQEEVRRHPEHVVRRLAPVLAGLRHVLVGGGLDDGSAPNARRFTGWSTTGHWMRDVA</sequence>
<dbReference type="EMBL" id="BAABHJ010000041">
    <property type="protein sequence ID" value="GAA4619316.1"/>
    <property type="molecule type" value="Genomic_DNA"/>
</dbReference>
<dbReference type="Proteomes" id="UP001500212">
    <property type="component" value="Unassembled WGS sequence"/>
</dbReference>
<feature type="compositionally biased region" description="Low complexity" evidence="1">
    <location>
        <begin position="175"/>
        <end position="195"/>
    </location>
</feature>
<organism evidence="2 3">
    <name type="scientific">Actinoallomurus liliacearum</name>
    <dbReference type="NCBI Taxonomy" id="1080073"/>
    <lineage>
        <taxon>Bacteria</taxon>
        <taxon>Bacillati</taxon>
        <taxon>Actinomycetota</taxon>
        <taxon>Actinomycetes</taxon>
        <taxon>Streptosporangiales</taxon>
        <taxon>Thermomonosporaceae</taxon>
        <taxon>Actinoallomurus</taxon>
    </lineage>
</organism>
<accession>A0ABP8TY76</accession>
<evidence type="ECO:0000256" key="1">
    <source>
        <dbReference type="SAM" id="MobiDB-lite"/>
    </source>
</evidence>
<comment type="caution">
    <text evidence="2">The sequence shown here is derived from an EMBL/GenBank/DDBJ whole genome shotgun (WGS) entry which is preliminary data.</text>
</comment>
<feature type="region of interest" description="Disordered" evidence="1">
    <location>
        <begin position="170"/>
        <end position="195"/>
    </location>
</feature>
<reference evidence="3" key="1">
    <citation type="journal article" date="2019" name="Int. J. Syst. Evol. Microbiol.">
        <title>The Global Catalogue of Microorganisms (GCM) 10K type strain sequencing project: providing services to taxonomists for standard genome sequencing and annotation.</title>
        <authorList>
            <consortium name="The Broad Institute Genomics Platform"/>
            <consortium name="The Broad Institute Genome Sequencing Center for Infectious Disease"/>
            <person name="Wu L."/>
            <person name="Ma J."/>
        </authorList>
    </citation>
    <scope>NUCLEOTIDE SEQUENCE [LARGE SCALE GENOMIC DNA]</scope>
    <source>
        <strain evidence="3">JCM 17938</strain>
    </source>
</reference>
<name>A0ABP8TY76_9ACTN</name>
<evidence type="ECO:0000313" key="2">
    <source>
        <dbReference type="EMBL" id="GAA4619316.1"/>
    </source>
</evidence>
<proteinExistence type="predicted"/>
<protein>
    <submittedName>
        <fullName evidence="2">Uncharacterized protein</fullName>
    </submittedName>
</protein>
<evidence type="ECO:0000313" key="3">
    <source>
        <dbReference type="Proteomes" id="UP001500212"/>
    </source>
</evidence>
<keyword evidence="3" id="KW-1185">Reference proteome</keyword>
<gene>
    <name evidence="2" type="ORF">GCM10023195_87230</name>
</gene>